<proteinExistence type="predicted"/>
<accession>A0ABP8GV81</accession>
<gene>
    <name evidence="1" type="ORF">GCM10023144_18170</name>
</gene>
<keyword evidence="2" id="KW-1185">Reference proteome</keyword>
<name>A0ABP8GV81_9BURK</name>
<sequence>MALGIRNLVHLWESAWAAGGGRSADTSDLVGFSEADLRKRYADRKFVPSLDLNHVGPELE</sequence>
<organism evidence="1 2">
    <name type="scientific">Pigmentiphaga soli</name>
    <dbReference type="NCBI Taxonomy" id="1007095"/>
    <lineage>
        <taxon>Bacteria</taxon>
        <taxon>Pseudomonadati</taxon>
        <taxon>Pseudomonadota</taxon>
        <taxon>Betaproteobacteria</taxon>
        <taxon>Burkholderiales</taxon>
        <taxon>Alcaligenaceae</taxon>
        <taxon>Pigmentiphaga</taxon>
    </lineage>
</organism>
<evidence type="ECO:0000313" key="2">
    <source>
        <dbReference type="Proteomes" id="UP001501671"/>
    </source>
</evidence>
<reference evidence="2" key="1">
    <citation type="journal article" date="2019" name="Int. J. Syst. Evol. Microbiol.">
        <title>The Global Catalogue of Microorganisms (GCM) 10K type strain sequencing project: providing services to taxonomists for standard genome sequencing and annotation.</title>
        <authorList>
            <consortium name="The Broad Institute Genomics Platform"/>
            <consortium name="The Broad Institute Genome Sequencing Center for Infectious Disease"/>
            <person name="Wu L."/>
            <person name="Ma J."/>
        </authorList>
    </citation>
    <scope>NUCLEOTIDE SEQUENCE [LARGE SCALE GENOMIC DNA]</scope>
    <source>
        <strain evidence="2">JCM 17666</strain>
    </source>
</reference>
<dbReference type="Proteomes" id="UP001501671">
    <property type="component" value="Unassembled WGS sequence"/>
</dbReference>
<evidence type="ECO:0000313" key="1">
    <source>
        <dbReference type="EMBL" id="GAA4330459.1"/>
    </source>
</evidence>
<dbReference type="EMBL" id="BAABFO010000007">
    <property type="protein sequence ID" value="GAA4330459.1"/>
    <property type="molecule type" value="Genomic_DNA"/>
</dbReference>
<comment type="caution">
    <text evidence="1">The sequence shown here is derived from an EMBL/GenBank/DDBJ whole genome shotgun (WGS) entry which is preliminary data.</text>
</comment>
<protein>
    <submittedName>
        <fullName evidence="1">Uncharacterized protein</fullName>
    </submittedName>
</protein>